<dbReference type="PANTHER" id="PTHR30273:SF2">
    <property type="entry name" value="PROTEIN FECR"/>
    <property type="match status" value="1"/>
</dbReference>
<feature type="compositionally biased region" description="Basic and acidic residues" evidence="1">
    <location>
        <begin position="14"/>
        <end position="46"/>
    </location>
</feature>
<evidence type="ECO:0000313" key="5">
    <source>
        <dbReference type="EMBL" id="MFC3198802.1"/>
    </source>
</evidence>
<name>A0ABV7JNZ3_9SPHI</name>
<dbReference type="Gene3D" id="3.55.50.30">
    <property type="match status" value="1"/>
</dbReference>
<dbReference type="InterPro" id="IPR012373">
    <property type="entry name" value="Ferrdict_sens_TM"/>
</dbReference>
<evidence type="ECO:0000256" key="1">
    <source>
        <dbReference type="SAM" id="MobiDB-lite"/>
    </source>
</evidence>
<evidence type="ECO:0000259" key="3">
    <source>
        <dbReference type="Pfam" id="PF04773"/>
    </source>
</evidence>
<accession>A0ABV7JNZ3</accession>
<keyword evidence="6" id="KW-1185">Reference proteome</keyword>
<dbReference type="RefSeq" id="WP_379023807.1">
    <property type="nucleotide sequence ID" value="NZ_JBHRTA010000038.1"/>
</dbReference>
<dbReference type="InterPro" id="IPR006860">
    <property type="entry name" value="FecR"/>
</dbReference>
<dbReference type="Pfam" id="PF04773">
    <property type="entry name" value="FecR"/>
    <property type="match status" value="1"/>
</dbReference>
<comment type="caution">
    <text evidence="5">The sequence shown here is derived from an EMBL/GenBank/DDBJ whole genome shotgun (WGS) entry which is preliminary data.</text>
</comment>
<sequence>MVNKEPIGMDDPLDNSHNHRNEKAEQDKLRDTPSDRGNHMLSDSEKEQLWSSIQAGITARHSKTRLVRWTALAGAASVFLALSIGWWLIDRQHVPEETALLSQLAKHVSKLPVDTSGQIQLMMGDGRIIHLEDESTLSYRDSLLEINHQGTQAYHQLQAPEASQFHILYVPYGRRMEVGLPDGSTVWLNAGSTLTFPAAFAADRREVYIAGEGYFDIKHQAHQPFVVHTKDVQINVTGTSFNVSAYEDDAYTATLLVEGSITLKSSKPDMFKQIRMKPGNKATFNRENATLSLDEDGGEDDVSWRKRQLVFQRKSMPEIVKKIERVYNASIDVAGGDRDSRTFSGSLDLSKPIREVLSYLYNTDEYSIIQQERRIAIRRK</sequence>
<evidence type="ECO:0000259" key="4">
    <source>
        <dbReference type="Pfam" id="PF16344"/>
    </source>
</evidence>
<feature type="transmembrane region" description="Helical" evidence="2">
    <location>
        <begin position="69"/>
        <end position="89"/>
    </location>
</feature>
<dbReference type="PIRSF" id="PIRSF018266">
    <property type="entry name" value="FecR"/>
    <property type="match status" value="1"/>
</dbReference>
<keyword evidence="2" id="KW-1133">Transmembrane helix</keyword>
<dbReference type="Proteomes" id="UP001595526">
    <property type="component" value="Unassembled WGS sequence"/>
</dbReference>
<dbReference type="PANTHER" id="PTHR30273">
    <property type="entry name" value="PERIPLASMIC SIGNAL SENSOR AND SIGMA FACTOR ACTIVATOR FECR-RELATED"/>
    <property type="match status" value="1"/>
</dbReference>
<keyword evidence="2" id="KW-0812">Transmembrane</keyword>
<reference evidence="6" key="1">
    <citation type="journal article" date="2019" name="Int. J. Syst. Evol. Microbiol.">
        <title>The Global Catalogue of Microorganisms (GCM) 10K type strain sequencing project: providing services to taxonomists for standard genome sequencing and annotation.</title>
        <authorList>
            <consortium name="The Broad Institute Genomics Platform"/>
            <consortium name="The Broad Institute Genome Sequencing Center for Infectious Disease"/>
            <person name="Wu L."/>
            <person name="Ma J."/>
        </authorList>
    </citation>
    <scope>NUCLEOTIDE SEQUENCE [LARGE SCALE GENOMIC DNA]</scope>
    <source>
        <strain evidence="6">KCTC 52416</strain>
    </source>
</reference>
<organism evidence="5 6">
    <name type="scientific">Parapedobacter deserti</name>
    <dbReference type="NCBI Taxonomy" id="1912957"/>
    <lineage>
        <taxon>Bacteria</taxon>
        <taxon>Pseudomonadati</taxon>
        <taxon>Bacteroidota</taxon>
        <taxon>Sphingobacteriia</taxon>
        <taxon>Sphingobacteriales</taxon>
        <taxon>Sphingobacteriaceae</taxon>
        <taxon>Parapedobacter</taxon>
    </lineage>
</organism>
<keyword evidence="2" id="KW-0472">Membrane</keyword>
<proteinExistence type="predicted"/>
<gene>
    <name evidence="5" type="ORF">ACFOET_14365</name>
</gene>
<protein>
    <submittedName>
        <fullName evidence="5">FecR family protein</fullName>
    </submittedName>
</protein>
<evidence type="ECO:0000256" key="2">
    <source>
        <dbReference type="SAM" id="Phobius"/>
    </source>
</evidence>
<dbReference type="Gene3D" id="2.60.120.1440">
    <property type="match status" value="1"/>
</dbReference>
<feature type="region of interest" description="Disordered" evidence="1">
    <location>
        <begin position="1"/>
        <end position="46"/>
    </location>
</feature>
<dbReference type="Pfam" id="PF16344">
    <property type="entry name" value="FecR_C"/>
    <property type="match status" value="1"/>
</dbReference>
<evidence type="ECO:0000313" key="6">
    <source>
        <dbReference type="Proteomes" id="UP001595526"/>
    </source>
</evidence>
<feature type="domain" description="FecR protein" evidence="3">
    <location>
        <begin position="173"/>
        <end position="261"/>
    </location>
</feature>
<dbReference type="EMBL" id="JBHRTA010000038">
    <property type="protein sequence ID" value="MFC3198802.1"/>
    <property type="molecule type" value="Genomic_DNA"/>
</dbReference>
<dbReference type="InterPro" id="IPR032508">
    <property type="entry name" value="FecR_C"/>
</dbReference>
<feature type="domain" description="Protein FecR C-terminal" evidence="4">
    <location>
        <begin position="309"/>
        <end position="376"/>
    </location>
</feature>